<dbReference type="GO" id="GO:0005886">
    <property type="term" value="C:plasma membrane"/>
    <property type="evidence" value="ECO:0007669"/>
    <property type="project" value="UniProtKB-SubCell"/>
</dbReference>
<dbReference type="InterPro" id="IPR002528">
    <property type="entry name" value="MATE_fam"/>
</dbReference>
<dbReference type="EMBL" id="JAAGPU010000002">
    <property type="protein sequence ID" value="NEU03643.1"/>
    <property type="molecule type" value="Genomic_DNA"/>
</dbReference>
<feature type="transmembrane region" description="Helical" evidence="10">
    <location>
        <begin position="246"/>
        <end position="268"/>
    </location>
</feature>
<dbReference type="GO" id="GO:0015297">
    <property type="term" value="F:antiporter activity"/>
    <property type="evidence" value="ECO:0007669"/>
    <property type="project" value="InterPro"/>
</dbReference>
<sequence length="452" mass="49279">MGKRVDLLKDDVKKTFIKYLIPSIAGMIGLSLNILFDTIFVGRGVGSNGLAALNIVIPIFNVFSSVALLLGIGGATAVSVSMGKKEYDRVNKIFTTSILINILIGLIITIFSVVFINKLCYGLGATEEIFSMVKSYLGVIVWFSWGFLMANTLAIFVRNDKNPKLAMWSMLAGNMANVIFDYIFIFILGWGMKGAAIATTMSPVVTIVLLSTHFIRGNNTLRITGDNLKIDIEILKRIFKNGFPSFIMEMSNGLIIFAFNMVIGNLIGSIGVSSYSIIANISLICVAIFNGIAQAIQPIISINYGAQQYDRAKKALKLGVITAFSFGVVFYGIGFLFPELIVSLFSRGNDKLTSITVNGIGIYFIAFLFMGSNISMVSYFQSIESSKSSTLVSMCRGIIFVLISLLVLPKVFGINGVWATIPISELASIVVAIMCVKKTDMEIEKESSYSLN</sequence>
<dbReference type="GO" id="GO:0042910">
    <property type="term" value="F:xenobiotic transmembrane transporter activity"/>
    <property type="evidence" value="ECO:0007669"/>
    <property type="project" value="InterPro"/>
</dbReference>
<evidence type="ECO:0000256" key="3">
    <source>
        <dbReference type="ARBA" id="ARBA00022106"/>
    </source>
</evidence>
<dbReference type="InterPro" id="IPR048279">
    <property type="entry name" value="MdtK-like"/>
</dbReference>
<feature type="transmembrane region" description="Helical" evidence="10">
    <location>
        <begin position="196"/>
        <end position="215"/>
    </location>
</feature>
<dbReference type="PANTHER" id="PTHR43823:SF4">
    <property type="entry name" value="SPORULATION PROTEIN YKVU"/>
    <property type="match status" value="1"/>
</dbReference>
<evidence type="ECO:0000313" key="11">
    <source>
        <dbReference type="EMBL" id="NEU03643.1"/>
    </source>
</evidence>
<dbReference type="NCBIfam" id="TIGR00797">
    <property type="entry name" value="matE"/>
    <property type="match status" value="1"/>
</dbReference>
<feature type="transmembrane region" description="Helical" evidence="10">
    <location>
        <begin position="93"/>
        <end position="116"/>
    </location>
</feature>
<organism evidence="11 12">
    <name type="scientific">Clostridium senegalense</name>
    <dbReference type="NCBI Taxonomy" id="1465809"/>
    <lineage>
        <taxon>Bacteria</taxon>
        <taxon>Bacillati</taxon>
        <taxon>Bacillota</taxon>
        <taxon>Clostridia</taxon>
        <taxon>Eubacteriales</taxon>
        <taxon>Clostridiaceae</taxon>
        <taxon>Clostridium</taxon>
    </lineage>
</organism>
<name>A0A6M0H0N3_9CLOT</name>
<keyword evidence="5" id="KW-1003">Cell membrane</keyword>
<evidence type="ECO:0000256" key="9">
    <source>
        <dbReference type="ARBA" id="ARBA00023251"/>
    </source>
</evidence>
<dbReference type="Pfam" id="PF01554">
    <property type="entry name" value="MatE"/>
    <property type="match status" value="2"/>
</dbReference>
<keyword evidence="7 10" id="KW-1133">Transmembrane helix</keyword>
<evidence type="ECO:0000256" key="2">
    <source>
        <dbReference type="ARBA" id="ARBA00008417"/>
    </source>
</evidence>
<evidence type="ECO:0000256" key="7">
    <source>
        <dbReference type="ARBA" id="ARBA00022989"/>
    </source>
</evidence>
<keyword evidence="4" id="KW-0813">Transport</keyword>
<evidence type="ECO:0000256" key="4">
    <source>
        <dbReference type="ARBA" id="ARBA00022448"/>
    </source>
</evidence>
<feature type="transmembrane region" description="Helical" evidence="10">
    <location>
        <begin position="316"/>
        <end position="337"/>
    </location>
</feature>
<evidence type="ECO:0000256" key="10">
    <source>
        <dbReference type="SAM" id="Phobius"/>
    </source>
</evidence>
<proteinExistence type="inferred from homology"/>
<dbReference type="Proteomes" id="UP000481872">
    <property type="component" value="Unassembled WGS sequence"/>
</dbReference>
<feature type="transmembrane region" description="Helical" evidence="10">
    <location>
        <begin position="391"/>
        <end position="411"/>
    </location>
</feature>
<evidence type="ECO:0000256" key="8">
    <source>
        <dbReference type="ARBA" id="ARBA00023136"/>
    </source>
</evidence>
<keyword evidence="8 10" id="KW-0472">Membrane</keyword>
<feature type="transmembrane region" description="Helical" evidence="10">
    <location>
        <begin position="357"/>
        <end position="379"/>
    </location>
</feature>
<comment type="similarity">
    <text evidence="2">Belongs to the multi antimicrobial extrusion (MATE) (TC 2.A.66.1) family. MepA subfamily.</text>
</comment>
<dbReference type="CDD" id="cd13143">
    <property type="entry name" value="MATE_MepA_like"/>
    <property type="match status" value="1"/>
</dbReference>
<protein>
    <recommendedName>
        <fullName evidence="3">Multidrug export protein MepA</fullName>
    </recommendedName>
</protein>
<comment type="caution">
    <text evidence="11">The sequence shown here is derived from an EMBL/GenBank/DDBJ whole genome shotgun (WGS) entry which is preliminary data.</text>
</comment>
<gene>
    <name evidence="11" type="ORF">G3M99_01995</name>
</gene>
<dbReference type="GO" id="GO:0046677">
    <property type="term" value="P:response to antibiotic"/>
    <property type="evidence" value="ECO:0007669"/>
    <property type="project" value="UniProtKB-KW"/>
</dbReference>
<evidence type="ECO:0000256" key="1">
    <source>
        <dbReference type="ARBA" id="ARBA00004651"/>
    </source>
</evidence>
<evidence type="ECO:0000313" key="12">
    <source>
        <dbReference type="Proteomes" id="UP000481872"/>
    </source>
</evidence>
<keyword evidence="12" id="KW-1185">Reference proteome</keyword>
<dbReference type="InterPro" id="IPR051327">
    <property type="entry name" value="MATE_MepA_subfamily"/>
</dbReference>
<dbReference type="InterPro" id="IPR045070">
    <property type="entry name" value="MATE_MepA-like"/>
</dbReference>
<evidence type="ECO:0000256" key="6">
    <source>
        <dbReference type="ARBA" id="ARBA00022692"/>
    </source>
</evidence>
<feature type="transmembrane region" description="Helical" evidence="10">
    <location>
        <begin position="168"/>
        <end position="190"/>
    </location>
</feature>
<dbReference type="AlphaFoldDB" id="A0A6M0H0N3"/>
<dbReference type="RefSeq" id="WP_061995423.1">
    <property type="nucleotide sequence ID" value="NZ_JAAGPU010000002.1"/>
</dbReference>
<comment type="subcellular location">
    <subcellularLocation>
        <location evidence="1">Cell membrane</location>
        <topology evidence="1">Multi-pass membrane protein</topology>
    </subcellularLocation>
</comment>
<reference evidence="11 12" key="1">
    <citation type="submission" date="2020-02" db="EMBL/GenBank/DDBJ databases">
        <title>Genome assembly of a novel Clostridium senegalense strain.</title>
        <authorList>
            <person name="Gupta T.B."/>
            <person name="Jauregui R."/>
            <person name="Maclean P."/>
            <person name="Nawarathana A."/>
            <person name="Brightwell G."/>
        </authorList>
    </citation>
    <scope>NUCLEOTIDE SEQUENCE [LARGE SCALE GENOMIC DNA]</scope>
    <source>
        <strain evidence="11 12">AGRFS4</strain>
    </source>
</reference>
<feature type="transmembrane region" description="Helical" evidence="10">
    <location>
        <begin position="274"/>
        <end position="296"/>
    </location>
</feature>
<feature type="transmembrane region" description="Helical" evidence="10">
    <location>
        <begin position="136"/>
        <end position="156"/>
    </location>
</feature>
<keyword evidence="6 10" id="KW-0812">Transmembrane</keyword>
<accession>A0A6M0H0N3</accession>
<feature type="transmembrane region" description="Helical" evidence="10">
    <location>
        <begin position="56"/>
        <end position="81"/>
    </location>
</feature>
<feature type="transmembrane region" description="Helical" evidence="10">
    <location>
        <begin position="16"/>
        <end position="36"/>
    </location>
</feature>
<dbReference type="PANTHER" id="PTHR43823">
    <property type="entry name" value="SPORULATION PROTEIN YKVU"/>
    <property type="match status" value="1"/>
</dbReference>
<keyword evidence="9" id="KW-0046">Antibiotic resistance</keyword>
<dbReference type="PIRSF" id="PIRSF006603">
    <property type="entry name" value="DinF"/>
    <property type="match status" value="1"/>
</dbReference>
<evidence type="ECO:0000256" key="5">
    <source>
        <dbReference type="ARBA" id="ARBA00022475"/>
    </source>
</evidence>